<keyword evidence="1" id="KW-0472">Membrane</keyword>
<evidence type="ECO:0000313" key="3">
    <source>
        <dbReference type="Proteomes" id="UP000475862"/>
    </source>
</evidence>
<dbReference type="EMBL" id="VYZN01000017">
    <property type="protein sequence ID" value="KAE9537993.1"/>
    <property type="molecule type" value="Genomic_DNA"/>
</dbReference>
<dbReference type="Proteomes" id="UP000475862">
    <property type="component" value="Unassembled WGS sequence"/>
</dbReference>
<reference evidence="2 3" key="1">
    <citation type="submission" date="2019-08" db="EMBL/GenBank/DDBJ databases">
        <title>The genome of the soybean aphid Biotype 1, its phylome, world population structure and adaptation to the North American continent.</title>
        <authorList>
            <person name="Giordano R."/>
            <person name="Donthu R.K."/>
            <person name="Hernandez A.G."/>
            <person name="Wright C.L."/>
            <person name="Zimin A.V."/>
        </authorList>
    </citation>
    <scope>NUCLEOTIDE SEQUENCE [LARGE SCALE GENOMIC DNA]</scope>
    <source>
        <tissue evidence="2">Whole aphids</tissue>
    </source>
</reference>
<dbReference type="AlphaFoldDB" id="A0A6G0TSX6"/>
<comment type="caution">
    <text evidence="2">The sequence shown here is derived from an EMBL/GenBank/DDBJ whole genome shotgun (WGS) entry which is preliminary data.</text>
</comment>
<keyword evidence="3" id="KW-1185">Reference proteome</keyword>
<organism evidence="2 3">
    <name type="scientific">Aphis glycines</name>
    <name type="common">Soybean aphid</name>
    <dbReference type="NCBI Taxonomy" id="307491"/>
    <lineage>
        <taxon>Eukaryota</taxon>
        <taxon>Metazoa</taxon>
        <taxon>Ecdysozoa</taxon>
        <taxon>Arthropoda</taxon>
        <taxon>Hexapoda</taxon>
        <taxon>Insecta</taxon>
        <taxon>Pterygota</taxon>
        <taxon>Neoptera</taxon>
        <taxon>Paraneoptera</taxon>
        <taxon>Hemiptera</taxon>
        <taxon>Sternorrhyncha</taxon>
        <taxon>Aphidomorpha</taxon>
        <taxon>Aphidoidea</taxon>
        <taxon>Aphididae</taxon>
        <taxon>Aphidini</taxon>
        <taxon>Aphis</taxon>
        <taxon>Aphis</taxon>
    </lineage>
</organism>
<proteinExistence type="predicted"/>
<evidence type="ECO:0000256" key="1">
    <source>
        <dbReference type="SAM" id="Phobius"/>
    </source>
</evidence>
<name>A0A6G0TSX6_APHGL</name>
<evidence type="ECO:0000313" key="2">
    <source>
        <dbReference type="EMBL" id="KAE9537993.1"/>
    </source>
</evidence>
<feature type="transmembrane region" description="Helical" evidence="1">
    <location>
        <begin position="207"/>
        <end position="225"/>
    </location>
</feature>
<gene>
    <name evidence="2" type="ORF">AGLY_005965</name>
</gene>
<accession>A0A6G0TSX6</accession>
<keyword evidence="1" id="KW-1133">Transmembrane helix</keyword>
<keyword evidence="1" id="KW-0812">Transmembrane</keyword>
<protein>
    <submittedName>
        <fullName evidence="2">Uncharacterized protein</fullName>
    </submittedName>
</protein>
<sequence>MAYSSLRSLKSLTLAYYSVCKNHLKIKCSSTSRQNINSAKNKDTLRLKILKKCQKVFDLWILIKCSPALILAIVKHIEHTKLGIPSGPKVTGHLSSLCSCSQTNILKSVNDNKIRSHVLQKYVCLASIKESIKLAASALTLTYSIVPLNFQELYKILTEMQEHKYIHFLKKLLMYKYIEKYIQINLPTSVTSINKFFSNTIVKPKHTNMIILIIIAVLGIISFFIDKICFLVSEYNITNTNDIFVKNMRHWSFEILST</sequence>